<dbReference type="GO" id="GO:0016020">
    <property type="term" value="C:membrane"/>
    <property type="evidence" value="ECO:0007669"/>
    <property type="project" value="UniProtKB-SubCell"/>
</dbReference>
<evidence type="ECO:0000313" key="8">
    <source>
        <dbReference type="Proteomes" id="UP000244811"/>
    </source>
</evidence>
<organism evidence="7 8">
    <name type="scientific">Theileria orientalis</name>
    <dbReference type="NCBI Taxonomy" id="68886"/>
    <lineage>
        <taxon>Eukaryota</taxon>
        <taxon>Sar</taxon>
        <taxon>Alveolata</taxon>
        <taxon>Apicomplexa</taxon>
        <taxon>Aconoidasida</taxon>
        <taxon>Piroplasmida</taxon>
        <taxon>Theileriidae</taxon>
        <taxon>Theileria</taxon>
    </lineage>
</organism>
<dbReference type="PANTHER" id="PTHR43310">
    <property type="entry name" value="SULFATE TRANSPORTER YBAR-RELATED"/>
    <property type="match status" value="1"/>
</dbReference>
<feature type="transmembrane region" description="Helical" evidence="5">
    <location>
        <begin position="504"/>
        <end position="526"/>
    </location>
</feature>
<evidence type="ECO:0000256" key="1">
    <source>
        <dbReference type="ARBA" id="ARBA00004141"/>
    </source>
</evidence>
<evidence type="ECO:0000313" key="7">
    <source>
        <dbReference type="EMBL" id="UKK01972.2"/>
    </source>
</evidence>
<feature type="transmembrane region" description="Helical" evidence="5">
    <location>
        <begin position="336"/>
        <end position="355"/>
    </location>
</feature>
<keyword evidence="3 5" id="KW-1133">Transmembrane helix</keyword>
<reference evidence="7" key="1">
    <citation type="submission" date="2022-07" db="EMBL/GenBank/DDBJ databases">
        <title>Evaluation of T. orientalis genome assembly methods using nanopore sequencing and analysis of variation between genomes.</title>
        <authorList>
            <person name="Yam J."/>
            <person name="Micallef M.L."/>
            <person name="Liu M."/>
            <person name="Djordjevic S.P."/>
            <person name="Bogema D.R."/>
            <person name="Jenkins C."/>
        </authorList>
    </citation>
    <scope>NUCLEOTIDE SEQUENCE</scope>
    <source>
        <strain evidence="7">Goon Nure</strain>
    </source>
</reference>
<sequence length="708" mass="78669">MASEQKNKELIEAFKDLSHNIARKTAPIARNESKDDYLVGKSDENVQYMKRSKTDPELDFIKVVKQEEEGTGICYQFYGEKELPTLEYNYHDFSHSTWHDFKKMKKPIPAEEEEKPCDDIRILLPLHSTLMYSLKHCVSGIISGWGFTNKPRKNFSYYLNELLNGILCGITMLPEVISFSFIAGIPIHVALHGSWILCLCATIFGGSPGIVTGVSGAFAAVAGTYALNPENGTYTQADYDMCLARMLVAVLIASSILLIFSLVHVASVSQFLSTSVIIGYSNGLAIIIAKAQLHGFHDFDSGKYLKGPDLYISILYCLIAFAITQFSHHIPKIGKYIPSALMGILVVVLIHYSIVARLLPGAKISTVGSVAKLSSSTSFPSFLFTKHIDSIRNLKFDLALVKQSLVFTASIMIEMLIIADIVKTLGAKEPNSNQQLFGLGVGNMLSSVLGSMGGSSMVGITIMNLNSGSKGKESNLTTGLFVFVMLAGGYPILNYIPIPSLCGIMLSVSFHCFKWFSIPMVLFSAFPQSVRNLHPRMKMKISRYDAFIILVVTIMCVLWVVPLAVFFGIVFAAFSYVWESKSKFKVEIYYDKEANIKYYEVEGNIFYASKRMLTRCFKPKEDPETTVIVLLASTSLFDYTAIEALNSLKAIYKSHNKSLLIKGLSYGCIKKVAKMNRLCRLMEHDLVGFTPPTLPTLYTPFFEMQVSS</sequence>
<feature type="transmembrane region" description="Helical" evidence="5">
    <location>
        <begin position="162"/>
        <end position="187"/>
    </location>
</feature>
<dbReference type="InterPro" id="IPR011547">
    <property type="entry name" value="SLC26A/SulP_dom"/>
</dbReference>
<dbReference type="SUPFAM" id="SSF52091">
    <property type="entry name" value="SpoIIaa-like"/>
    <property type="match status" value="1"/>
</dbReference>
<feature type="domain" description="SLC26A/SulP transporter" evidence="6">
    <location>
        <begin position="161"/>
        <end position="508"/>
    </location>
</feature>
<dbReference type="Gene3D" id="3.30.750.24">
    <property type="entry name" value="STAS domain"/>
    <property type="match status" value="1"/>
</dbReference>
<feature type="transmembrane region" description="Helical" evidence="5">
    <location>
        <begin position="193"/>
        <end position="221"/>
    </location>
</feature>
<evidence type="ECO:0000256" key="2">
    <source>
        <dbReference type="ARBA" id="ARBA00022692"/>
    </source>
</evidence>
<feature type="transmembrane region" description="Helical" evidence="5">
    <location>
        <begin position="445"/>
        <end position="465"/>
    </location>
</feature>
<gene>
    <name evidence="7" type="ORF">MACK_001325</name>
</gene>
<accession>A0A976MEN1</accession>
<evidence type="ECO:0000259" key="6">
    <source>
        <dbReference type="Pfam" id="PF00916"/>
    </source>
</evidence>
<keyword evidence="2 5" id="KW-0812">Transmembrane</keyword>
<dbReference type="AlphaFoldDB" id="A0A976MEN1"/>
<evidence type="ECO:0000256" key="4">
    <source>
        <dbReference type="ARBA" id="ARBA00023136"/>
    </source>
</evidence>
<proteinExistence type="predicted"/>
<feature type="transmembrane region" description="Helical" evidence="5">
    <location>
        <begin position="547"/>
        <end position="578"/>
    </location>
</feature>
<dbReference type="Proteomes" id="UP000244811">
    <property type="component" value="Chromosome 2"/>
</dbReference>
<dbReference type="InterPro" id="IPR052706">
    <property type="entry name" value="Membrane-Transporter-like"/>
</dbReference>
<dbReference type="InterPro" id="IPR036513">
    <property type="entry name" value="STAS_dom_sf"/>
</dbReference>
<evidence type="ECO:0000256" key="5">
    <source>
        <dbReference type="SAM" id="Phobius"/>
    </source>
</evidence>
<name>A0A976MEN1_THEOR</name>
<dbReference type="PANTHER" id="PTHR43310:SF1">
    <property type="entry name" value="SULFATE TRANSPORTER YBAR-RELATED"/>
    <property type="match status" value="1"/>
</dbReference>
<keyword evidence="4 5" id="KW-0472">Membrane</keyword>
<evidence type="ECO:0000256" key="3">
    <source>
        <dbReference type="ARBA" id="ARBA00022989"/>
    </source>
</evidence>
<dbReference type="Pfam" id="PF00916">
    <property type="entry name" value="Sulfate_transp"/>
    <property type="match status" value="1"/>
</dbReference>
<feature type="transmembrane region" description="Helical" evidence="5">
    <location>
        <begin position="405"/>
        <end position="425"/>
    </location>
</feature>
<dbReference type="EMBL" id="CP056071">
    <property type="protein sequence ID" value="UKK01972.2"/>
    <property type="molecule type" value="Genomic_DNA"/>
</dbReference>
<feature type="transmembrane region" description="Helical" evidence="5">
    <location>
        <begin position="477"/>
        <end position="498"/>
    </location>
</feature>
<feature type="transmembrane region" description="Helical" evidence="5">
    <location>
        <begin position="242"/>
        <end position="265"/>
    </location>
</feature>
<feature type="transmembrane region" description="Helical" evidence="5">
    <location>
        <begin position="310"/>
        <end position="330"/>
    </location>
</feature>
<protein>
    <submittedName>
        <fullName evidence="7">Sulfate transporter</fullName>
    </submittedName>
</protein>
<comment type="subcellular location">
    <subcellularLocation>
        <location evidence="1">Membrane</location>
        <topology evidence="1">Multi-pass membrane protein</topology>
    </subcellularLocation>
</comment>
<feature type="transmembrane region" description="Helical" evidence="5">
    <location>
        <begin position="271"/>
        <end position="289"/>
    </location>
</feature>